<dbReference type="Proteomes" id="UP000007431">
    <property type="component" value="Unassembled WGS sequence"/>
</dbReference>
<evidence type="ECO:0000256" key="1">
    <source>
        <dbReference type="SAM" id="MobiDB-lite"/>
    </source>
</evidence>
<evidence type="ECO:0000313" key="2">
    <source>
        <dbReference type="EMBL" id="EFI95563.1"/>
    </source>
</evidence>
<proteinExistence type="predicted"/>
<name>D8Q8Z8_SCHCM</name>
<dbReference type="EMBL" id="GL377308">
    <property type="protein sequence ID" value="EFI95563.1"/>
    <property type="molecule type" value="Genomic_DNA"/>
</dbReference>
<feature type="compositionally biased region" description="Basic residues" evidence="1">
    <location>
        <begin position="100"/>
        <end position="110"/>
    </location>
</feature>
<dbReference type="eggNOG" id="ENOG502SKPG">
    <property type="taxonomic scope" value="Eukaryota"/>
</dbReference>
<dbReference type="HOGENOM" id="CLU_1185611_0_0_1"/>
<feature type="region of interest" description="Disordered" evidence="1">
    <location>
        <begin position="94"/>
        <end position="138"/>
    </location>
</feature>
<keyword evidence="3" id="KW-1185">Reference proteome</keyword>
<evidence type="ECO:0000313" key="3">
    <source>
        <dbReference type="Proteomes" id="UP000007431"/>
    </source>
</evidence>
<dbReference type="InParanoid" id="D8Q8Z8"/>
<organism evidence="3">
    <name type="scientific">Schizophyllum commune (strain H4-8 / FGSC 9210)</name>
    <name type="common">Split gill fungus</name>
    <dbReference type="NCBI Taxonomy" id="578458"/>
    <lineage>
        <taxon>Eukaryota</taxon>
        <taxon>Fungi</taxon>
        <taxon>Dikarya</taxon>
        <taxon>Basidiomycota</taxon>
        <taxon>Agaricomycotina</taxon>
        <taxon>Agaricomycetes</taxon>
        <taxon>Agaricomycetidae</taxon>
        <taxon>Agaricales</taxon>
        <taxon>Schizophyllaceae</taxon>
        <taxon>Schizophyllum</taxon>
    </lineage>
</organism>
<accession>D8Q8Z8</accession>
<protein>
    <submittedName>
        <fullName evidence="2">Expressed protein</fullName>
    </submittedName>
</protein>
<dbReference type="VEuPathDB" id="FungiDB:SCHCODRAFT_02703156"/>
<dbReference type="OMA" id="HTAYAKF"/>
<gene>
    <name evidence="2" type="ORF">SCHCODRAFT_85510</name>
</gene>
<sequence>MTRWETDAPLNIVFYCLDQAEDRRVRVGLRLMTLLANLAAAGQIDGGIFTSAVVSRLAAKPATLFSRLFAGLPATTSVARFKVALCRNLLAGSRQANRGPRPKPQARARPRTSNVSRAAAANAEPPKPEGESTIPRAEPLPLPELSELLQLVERTTYDKQILSDLDAYCRVKFELLSSYAYLQGPGSTTGDGDTPWALATADGSVRKAVDAAFGRGETGRPYREGLSYLLRLDS</sequence>
<reference evidence="2 3" key="1">
    <citation type="journal article" date="2010" name="Nat. Biotechnol.">
        <title>Genome sequence of the model mushroom Schizophyllum commune.</title>
        <authorList>
            <person name="Ohm R.A."/>
            <person name="de Jong J.F."/>
            <person name="Lugones L.G."/>
            <person name="Aerts A."/>
            <person name="Kothe E."/>
            <person name="Stajich J.E."/>
            <person name="de Vries R.P."/>
            <person name="Record E."/>
            <person name="Levasseur A."/>
            <person name="Baker S.E."/>
            <person name="Bartholomew K.A."/>
            <person name="Coutinho P.M."/>
            <person name="Erdmann S."/>
            <person name="Fowler T.J."/>
            <person name="Gathman A.C."/>
            <person name="Lombard V."/>
            <person name="Henrissat B."/>
            <person name="Knabe N."/>
            <person name="Kuees U."/>
            <person name="Lilly W.W."/>
            <person name="Lindquist E."/>
            <person name="Lucas S."/>
            <person name="Magnuson J.K."/>
            <person name="Piumi F."/>
            <person name="Raudaskoski M."/>
            <person name="Salamov A."/>
            <person name="Schmutz J."/>
            <person name="Schwarze F.W.M.R."/>
            <person name="vanKuyk P.A."/>
            <person name="Horton J.S."/>
            <person name="Grigoriev I.V."/>
            <person name="Woesten H.A.B."/>
        </authorList>
    </citation>
    <scope>NUCLEOTIDE SEQUENCE [LARGE SCALE GENOMIC DNA]</scope>
    <source>
        <strain evidence="3">H4-8 / FGSC 9210</strain>
    </source>
</reference>
<dbReference type="KEGG" id="scm:SCHCO_02703156"/>
<dbReference type="AlphaFoldDB" id="D8Q8Z8"/>
<dbReference type="OrthoDB" id="2337158at2759"/>
<dbReference type="GeneID" id="9591474"/>